<dbReference type="InterPro" id="IPR052155">
    <property type="entry name" value="Biofilm_reg_signaling"/>
</dbReference>
<dbReference type="GO" id="GO:0071732">
    <property type="term" value="P:cellular response to nitric oxide"/>
    <property type="evidence" value="ECO:0007669"/>
    <property type="project" value="UniProtKB-ARBA"/>
</dbReference>
<name>A0A7M1AWW1_9BACT</name>
<comment type="catalytic activity">
    <reaction evidence="1">
        <text>3',3'-c-di-GMP + H2O = 5'-phosphoguanylyl(3'-&gt;5')guanosine + H(+)</text>
        <dbReference type="Rhea" id="RHEA:24902"/>
        <dbReference type="ChEBI" id="CHEBI:15377"/>
        <dbReference type="ChEBI" id="CHEBI:15378"/>
        <dbReference type="ChEBI" id="CHEBI:58754"/>
        <dbReference type="ChEBI" id="CHEBI:58805"/>
        <dbReference type="EC" id="3.1.4.52"/>
    </reaction>
    <physiologicalReaction direction="left-to-right" evidence="1">
        <dbReference type="Rhea" id="RHEA:24903"/>
    </physiologicalReaction>
</comment>
<dbReference type="InterPro" id="IPR000700">
    <property type="entry name" value="PAS-assoc_C"/>
</dbReference>
<dbReference type="Gene3D" id="3.20.20.450">
    <property type="entry name" value="EAL domain"/>
    <property type="match status" value="1"/>
</dbReference>
<dbReference type="AlphaFoldDB" id="A0A7M1AWW1"/>
<dbReference type="SUPFAM" id="SSF55781">
    <property type="entry name" value="GAF domain-like"/>
    <property type="match status" value="1"/>
</dbReference>
<proteinExistence type="predicted"/>
<dbReference type="InterPro" id="IPR003018">
    <property type="entry name" value="GAF"/>
</dbReference>
<dbReference type="CDD" id="cd01949">
    <property type="entry name" value="GGDEF"/>
    <property type="match status" value="1"/>
</dbReference>
<dbReference type="InterPro" id="IPR035965">
    <property type="entry name" value="PAS-like_dom_sf"/>
</dbReference>
<dbReference type="InterPro" id="IPR029787">
    <property type="entry name" value="Nucleotide_cyclase"/>
</dbReference>
<dbReference type="SUPFAM" id="SSF141868">
    <property type="entry name" value="EAL domain-like"/>
    <property type="match status" value="1"/>
</dbReference>
<dbReference type="Pfam" id="PF00563">
    <property type="entry name" value="EAL"/>
    <property type="match status" value="1"/>
</dbReference>
<dbReference type="InterPro" id="IPR000160">
    <property type="entry name" value="GGDEF_dom"/>
</dbReference>
<dbReference type="SMART" id="SM00267">
    <property type="entry name" value="GGDEF"/>
    <property type="match status" value="1"/>
</dbReference>
<evidence type="ECO:0000313" key="5">
    <source>
        <dbReference type="EMBL" id="QOP41949.1"/>
    </source>
</evidence>
<evidence type="ECO:0000256" key="1">
    <source>
        <dbReference type="ARBA" id="ARBA00051114"/>
    </source>
</evidence>
<dbReference type="PROSITE" id="PS50883">
    <property type="entry name" value="EAL"/>
    <property type="match status" value="1"/>
</dbReference>
<dbReference type="Proteomes" id="UP000593910">
    <property type="component" value="Chromosome"/>
</dbReference>
<dbReference type="SUPFAM" id="SSF55785">
    <property type="entry name" value="PYP-like sensor domain (PAS domain)"/>
    <property type="match status" value="1"/>
</dbReference>
<dbReference type="InterPro" id="IPR035919">
    <property type="entry name" value="EAL_sf"/>
</dbReference>
<dbReference type="EMBL" id="CP041165">
    <property type="protein sequence ID" value="QOP41949.1"/>
    <property type="molecule type" value="Genomic_DNA"/>
</dbReference>
<dbReference type="Gene3D" id="3.30.450.40">
    <property type="match status" value="1"/>
</dbReference>
<dbReference type="NCBIfam" id="TIGR00229">
    <property type="entry name" value="sensory_box"/>
    <property type="match status" value="1"/>
</dbReference>
<evidence type="ECO:0000313" key="6">
    <source>
        <dbReference type="Proteomes" id="UP000593910"/>
    </source>
</evidence>
<feature type="domain" description="EAL" evidence="3">
    <location>
        <begin position="487"/>
        <end position="741"/>
    </location>
</feature>
<dbReference type="Gene3D" id="3.30.70.270">
    <property type="match status" value="1"/>
</dbReference>
<dbReference type="Pfam" id="PF08448">
    <property type="entry name" value="PAS_4"/>
    <property type="match status" value="1"/>
</dbReference>
<dbReference type="Pfam" id="PF00990">
    <property type="entry name" value="GGDEF"/>
    <property type="match status" value="1"/>
</dbReference>
<dbReference type="InterPro" id="IPR013656">
    <property type="entry name" value="PAS_4"/>
</dbReference>
<reference evidence="5 6" key="1">
    <citation type="submission" date="2019-06" db="EMBL/GenBank/DDBJ databases">
        <title>Sulfurimonas gotlandica sp. nov., a chemoautotrophic and psychrotolerant epsilonproteobacterium isolated from a pelagic redoxcline, and an emended description of the genus Sulfurimonas.</title>
        <authorList>
            <person name="Wang S."/>
            <person name="Jiang L."/>
            <person name="Shao Z."/>
        </authorList>
    </citation>
    <scope>NUCLEOTIDE SEQUENCE [LARGE SCALE GENOMIC DNA]</scope>
    <source>
        <strain evidence="5 6">B2</strain>
    </source>
</reference>
<dbReference type="GO" id="GO:0071111">
    <property type="term" value="F:cyclic-guanylate-specific phosphodiesterase activity"/>
    <property type="evidence" value="ECO:0007669"/>
    <property type="project" value="UniProtKB-EC"/>
</dbReference>
<dbReference type="Gene3D" id="3.30.450.20">
    <property type="entry name" value="PAS domain"/>
    <property type="match status" value="1"/>
</dbReference>
<dbReference type="InterPro" id="IPR001633">
    <property type="entry name" value="EAL_dom"/>
</dbReference>
<dbReference type="NCBIfam" id="TIGR00254">
    <property type="entry name" value="GGDEF"/>
    <property type="match status" value="1"/>
</dbReference>
<evidence type="ECO:0000259" key="2">
    <source>
        <dbReference type="PROSITE" id="PS50113"/>
    </source>
</evidence>
<dbReference type="Pfam" id="PF13185">
    <property type="entry name" value="GAF_2"/>
    <property type="match status" value="1"/>
</dbReference>
<keyword evidence="6" id="KW-1185">Reference proteome</keyword>
<dbReference type="KEGG" id="smax:FJR03_09465"/>
<dbReference type="FunFam" id="3.30.70.270:FF:000001">
    <property type="entry name" value="Diguanylate cyclase domain protein"/>
    <property type="match status" value="1"/>
</dbReference>
<protein>
    <submittedName>
        <fullName evidence="5">EAL domain-containing protein</fullName>
    </submittedName>
</protein>
<feature type="domain" description="PAC" evidence="2">
    <location>
        <begin position="258"/>
        <end position="314"/>
    </location>
</feature>
<dbReference type="CDD" id="cd01948">
    <property type="entry name" value="EAL"/>
    <property type="match status" value="1"/>
</dbReference>
<gene>
    <name evidence="5" type="ORF">FJR03_09465</name>
</gene>
<organism evidence="5 6">
    <name type="scientific">Sulfurimonas marina</name>
    <dbReference type="NCBI Taxonomy" id="2590551"/>
    <lineage>
        <taxon>Bacteria</taxon>
        <taxon>Pseudomonadati</taxon>
        <taxon>Campylobacterota</taxon>
        <taxon>Epsilonproteobacteria</taxon>
        <taxon>Campylobacterales</taxon>
        <taxon>Sulfurimonadaceae</taxon>
        <taxon>Sulfurimonas</taxon>
    </lineage>
</organism>
<sequence length="742" mass="84011">MEEKEQIIELYSALSLCNDTINNVKNISELFSQICQDILTINHISMAWIGLVDENSQLKPVSYCGVGTQYIKDISIKIEDDILGNGPSGIAYKQKEPYWCQDFLNDPHTTPWHARARKFHWKSSAALPIGTAHKLIGTLNLYSDTLNAFDQKTQELLLKMTSNITHALNAFESEAARSQAENALKESYTLLSSIINSLPTRIFWKDKNLTYLGCNTAFAKDAGKSSSDEIIGKNDHQMPWKDQANLYNTDDLKVINSKKSKLFFEEPQTTPNGDTIWLRTSKLPLFDAQGEVMGIIGLYDDITEQKHSEERVLYMANYDALTGLPNRAKLESKIEYNIALSRKNHWNFALIFLDIDNFKDINDTLGHNVGDKLLIEFSKRVLGFLRDEDTIARLGGDEFIILLPITDAKQAQKMAEKLLFTVYQPFTIEQNELTVTVSMGISIYPNDGVDKETLYKNADTAMYRTKYNGKNNYSFFTQEMQMQTKRNLLLTNALHNAIAHNELYVVYQPQISLTTHKLVGMEALLRWEHPVFGSVPPSEFIPIAESSGLILSIGDWVMKTAVQQLKNWQTKGLHDVSISVNLSAVQFNQANLQHNIIQLLDESALPANYLEIELTESAIMSNPETAINIINQLHSLGIKISIDDFGTGYSSLSYLKKFKAYKLKIDQSFVRDITIDPEDKAIVNAIINMANSLGLQTIAEGVETQEQLKYLEENGCDEVQGYYYSKPLVVDEFEEKYLKGKK</sequence>
<dbReference type="PANTHER" id="PTHR44757">
    <property type="entry name" value="DIGUANYLATE CYCLASE DGCP"/>
    <property type="match status" value="1"/>
</dbReference>
<feature type="domain" description="GGDEF" evidence="4">
    <location>
        <begin position="346"/>
        <end position="478"/>
    </location>
</feature>
<dbReference type="SMART" id="SM00052">
    <property type="entry name" value="EAL"/>
    <property type="match status" value="1"/>
</dbReference>
<dbReference type="PROSITE" id="PS50887">
    <property type="entry name" value="GGDEF"/>
    <property type="match status" value="1"/>
</dbReference>
<dbReference type="InterPro" id="IPR043128">
    <property type="entry name" value="Rev_trsase/Diguanyl_cyclase"/>
</dbReference>
<dbReference type="FunFam" id="3.20.20.450:FF:000001">
    <property type="entry name" value="Cyclic di-GMP phosphodiesterase yahA"/>
    <property type="match status" value="1"/>
</dbReference>
<dbReference type="InterPro" id="IPR029016">
    <property type="entry name" value="GAF-like_dom_sf"/>
</dbReference>
<evidence type="ECO:0000259" key="4">
    <source>
        <dbReference type="PROSITE" id="PS50887"/>
    </source>
</evidence>
<dbReference type="InterPro" id="IPR000014">
    <property type="entry name" value="PAS"/>
</dbReference>
<dbReference type="PANTHER" id="PTHR44757:SF2">
    <property type="entry name" value="BIOFILM ARCHITECTURE MAINTENANCE PROTEIN MBAA"/>
    <property type="match status" value="1"/>
</dbReference>
<dbReference type="SUPFAM" id="SSF55073">
    <property type="entry name" value="Nucleotide cyclase"/>
    <property type="match status" value="1"/>
</dbReference>
<evidence type="ECO:0000259" key="3">
    <source>
        <dbReference type="PROSITE" id="PS50883"/>
    </source>
</evidence>
<dbReference type="PROSITE" id="PS50113">
    <property type="entry name" value="PAC"/>
    <property type="match status" value="1"/>
</dbReference>
<dbReference type="RefSeq" id="WP_193113270.1">
    <property type="nucleotide sequence ID" value="NZ_CP041165.1"/>
</dbReference>
<accession>A0A7M1AWW1</accession>